<dbReference type="PRINTS" id="PR00050">
    <property type="entry name" value="COLDSHOCK"/>
</dbReference>
<dbReference type="PROSITE" id="PS51857">
    <property type="entry name" value="CSD_2"/>
    <property type="match status" value="1"/>
</dbReference>
<accession>A0ABX4HG29</accession>
<dbReference type="PIRSF" id="PIRSF002599">
    <property type="entry name" value="Cold_shock_A"/>
    <property type="match status" value="1"/>
</dbReference>
<dbReference type="Proteomes" id="UP000218675">
    <property type="component" value="Unassembled WGS sequence"/>
</dbReference>
<dbReference type="InterPro" id="IPR012340">
    <property type="entry name" value="NA-bd_OB-fold"/>
</dbReference>
<sequence>MSKETGTIHHYNQLKGFGFIRRDKGKDVFFFFADFINDTSDVVIGETVEFEFRKEPKGPRAYKIKNLG</sequence>
<name>A0ABX4HG29_9GAMM</name>
<comment type="subcellular location">
    <subcellularLocation>
        <location evidence="1">Cytoplasm</location>
    </subcellularLocation>
</comment>
<evidence type="ECO:0000256" key="1">
    <source>
        <dbReference type="ARBA" id="ARBA00004496"/>
    </source>
</evidence>
<dbReference type="NCBIfam" id="NF038236">
    <property type="entry name" value="retron_eff_Se72"/>
    <property type="match status" value="1"/>
</dbReference>
<organism evidence="4 5">
    <name type="scientific">Vreelandella alkaliphila</name>
    <dbReference type="NCBI Taxonomy" id="272774"/>
    <lineage>
        <taxon>Bacteria</taxon>
        <taxon>Pseudomonadati</taxon>
        <taxon>Pseudomonadota</taxon>
        <taxon>Gammaproteobacteria</taxon>
        <taxon>Oceanospirillales</taxon>
        <taxon>Halomonadaceae</taxon>
        <taxon>Vreelandella</taxon>
    </lineage>
</organism>
<dbReference type="RefSeq" id="WP_095603857.1">
    <property type="nucleotide sequence ID" value="NZ_NSKA01000004.1"/>
</dbReference>
<keyword evidence="5" id="KW-1185">Reference proteome</keyword>
<dbReference type="Pfam" id="PF00313">
    <property type="entry name" value="CSD"/>
    <property type="match status" value="1"/>
</dbReference>
<dbReference type="EMBL" id="NSKA01000004">
    <property type="protein sequence ID" value="PAU71355.1"/>
    <property type="molecule type" value="Genomic_DNA"/>
</dbReference>
<proteinExistence type="predicted"/>
<comment type="caution">
    <text evidence="4">The sequence shown here is derived from an EMBL/GenBank/DDBJ whole genome shotgun (WGS) entry which is preliminary data.</text>
</comment>
<dbReference type="CDD" id="cd04458">
    <property type="entry name" value="CSP_CDS"/>
    <property type="match status" value="1"/>
</dbReference>
<dbReference type="InterPro" id="IPR002059">
    <property type="entry name" value="CSP_DNA-bd"/>
</dbReference>
<evidence type="ECO:0000256" key="2">
    <source>
        <dbReference type="ARBA" id="ARBA00022490"/>
    </source>
</evidence>
<evidence type="ECO:0000313" key="4">
    <source>
        <dbReference type="EMBL" id="PAU71355.1"/>
    </source>
</evidence>
<keyword evidence="2" id="KW-0963">Cytoplasm</keyword>
<dbReference type="InterPro" id="IPR012156">
    <property type="entry name" value="Cold_shock_CspA"/>
</dbReference>
<dbReference type="SUPFAM" id="SSF50249">
    <property type="entry name" value="Nucleic acid-binding proteins"/>
    <property type="match status" value="1"/>
</dbReference>
<gene>
    <name evidence="4" type="ORF">CK497_11690</name>
</gene>
<evidence type="ECO:0000259" key="3">
    <source>
        <dbReference type="PROSITE" id="PS51857"/>
    </source>
</evidence>
<dbReference type="InterPro" id="IPR011129">
    <property type="entry name" value="CSD"/>
</dbReference>
<evidence type="ECO:0000313" key="5">
    <source>
        <dbReference type="Proteomes" id="UP000218675"/>
    </source>
</evidence>
<feature type="domain" description="CSD" evidence="3">
    <location>
        <begin position="3"/>
        <end position="66"/>
    </location>
</feature>
<dbReference type="Gene3D" id="2.40.50.140">
    <property type="entry name" value="Nucleic acid-binding proteins"/>
    <property type="match status" value="1"/>
</dbReference>
<reference evidence="4 5" key="1">
    <citation type="submission" date="2017-08" db="EMBL/GenBank/DDBJ databases">
        <title>Halomonas binhaiensis sp. nov., isolated from saline alkaline soil.</title>
        <authorList>
            <person name="Wang D."/>
            <person name="Zhang G."/>
        </authorList>
    </citation>
    <scope>NUCLEOTIDE SEQUENCE [LARGE SCALE GENOMIC DNA]</scope>
    <source>
        <strain evidence="4 5">WN018</strain>
    </source>
</reference>
<dbReference type="SMART" id="SM00357">
    <property type="entry name" value="CSP"/>
    <property type="match status" value="1"/>
</dbReference>
<protein>
    <submittedName>
        <fullName evidence="4">Cold-shock protein</fullName>
    </submittedName>
</protein>